<sequence>MTEQETTLGRTVAWLGAHAGFPATRLPARAELLVCLAALAEAEAAPGGPKGSQIVRHQPGQVAALRTHALRRSQVHFKCDNSAKV</sequence>
<dbReference type="EMBL" id="CP080507">
    <property type="protein sequence ID" value="QYM78485.1"/>
    <property type="molecule type" value="Genomic_DNA"/>
</dbReference>
<keyword evidence="2" id="KW-1185">Reference proteome</keyword>
<dbReference type="RefSeq" id="WP_220161589.1">
    <property type="nucleotide sequence ID" value="NZ_CP080507.1"/>
</dbReference>
<dbReference type="AlphaFoldDB" id="A0A8F9TUR4"/>
<proteinExistence type="predicted"/>
<dbReference type="Proteomes" id="UP000825051">
    <property type="component" value="Chromosome"/>
</dbReference>
<gene>
    <name evidence="1" type="ORF">K0B96_14445</name>
</gene>
<evidence type="ECO:0000313" key="1">
    <source>
        <dbReference type="EMBL" id="QYM78485.1"/>
    </source>
</evidence>
<dbReference type="KEGG" id="ole:K0B96_14445"/>
<evidence type="ECO:0000313" key="2">
    <source>
        <dbReference type="Proteomes" id="UP000825051"/>
    </source>
</evidence>
<reference evidence="1" key="1">
    <citation type="submission" date="2021-08" db="EMBL/GenBank/DDBJ databases">
        <title>Genome of a novel bacterium of the phylum Verrucomicrobia, Oleiharenicola sp. KSB-15.</title>
        <authorList>
            <person name="Chung J.-H."/>
            <person name="Ahn J.-H."/>
            <person name="Yoon Y."/>
            <person name="Kim D.-Y."/>
            <person name="An S.-H."/>
            <person name="Park I."/>
            <person name="Yeon J."/>
        </authorList>
    </citation>
    <scope>NUCLEOTIDE SEQUENCE</scope>
    <source>
        <strain evidence="1">KSB-15</strain>
    </source>
</reference>
<name>A0A8F9TUR4_9BACT</name>
<protein>
    <submittedName>
        <fullName evidence="1">Uncharacterized protein</fullName>
    </submittedName>
</protein>
<accession>A0A8F9TUR4</accession>
<organism evidence="1 2">
    <name type="scientific">Horticoccus luteus</name>
    <dbReference type="NCBI Taxonomy" id="2862869"/>
    <lineage>
        <taxon>Bacteria</taxon>
        <taxon>Pseudomonadati</taxon>
        <taxon>Verrucomicrobiota</taxon>
        <taxon>Opitutia</taxon>
        <taxon>Opitutales</taxon>
        <taxon>Opitutaceae</taxon>
        <taxon>Horticoccus</taxon>
    </lineage>
</organism>